<name>A0ABV8PZJ8_9BACT</name>
<dbReference type="Proteomes" id="UP001595906">
    <property type="component" value="Unassembled WGS sequence"/>
</dbReference>
<evidence type="ECO:0000313" key="1">
    <source>
        <dbReference type="EMBL" id="MFC4232387.1"/>
    </source>
</evidence>
<evidence type="ECO:0008006" key="3">
    <source>
        <dbReference type="Google" id="ProtNLM"/>
    </source>
</evidence>
<proteinExistence type="predicted"/>
<dbReference type="EMBL" id="JBHSDC010000022">
    <property type="protein sequence ID" value="MFC4232387.1"/>
    <property type="molecule type" value="Genomic_DNA"/>
</dbReference>
<evidence type="ECO:0000313" key="2">
    <source>
        <dbReference type="Proteomes" id="UP001595906"/>
    </source>
</evidence>
<dbReference type="Gene3D" id="2.180.10.10">
    <property type="entry name" value="RHS repeat-associated core"/>
    <property type="match status" value="1"/>
</dbReference>
<keyword evidence="2" id="KW-1185">Reference proteome</keyword>
<accession>A0ABV8PZJ8</accession>
<sequence>MRIVFVVVSVCFCSIVHGQYYYNDIVANTLSNQQFKLLKQARVKNIKAISYEPSGEVTQGFSIEQEVSPDFRKTITNTALQEGTKSTLTVTYENNRVKKSVDVNHKVETTNTFTYNDKGLPTIISSNTSDTAVQINSSEVHIWTYNANNIPASLLKIKNKVDTTFIEFVYDEKGNIGEEHWKRKGKIFETYYYYYNDKNQVTDIVRFNTRAKQMLPDFLYEYDDKGRISKMTQVTNGGSNYLVWTYTYNDKGLKESEICYNKQKQLIGKIEYGYLYQ</sequence>
<protein>
    <recommendedName>
        <fullName evidence="3">YD repeat-containing protein</fullName>
    </recommendedName>
</protein>
<reference evidence="2" key="1">
    <citation type="journal article" date="2019" name="Int. J. Syst. Evol. Microbiol.">
        <title>The Global Catalogue of Microorganisms (GCM) 10K type strain sequencing project: providing services to taxonomists for standard genome sequencing and annotation.</title>
        <authorList>
            <consortium name="The Broad Institute Genomics Platform"/>
            <consortium name="The Broad Institute Genome Sequencing Center for Infectious Disease"/>
            <person name="Wu L."/>
            <person name="Ma J."/>
        </authorList>
    </citation>
    <scope>NUCLEOTIDE SEQUENCE [LARGE SCALE GENOMIC DNA]</scope>
    <source>
        <strain evidence="2">CECT 8010</strain>
    </source>
</reference>
<organism evidence="1 2">
    <name type="scientific">Parasediminibacterium paludis</name>
    <dbReference type="NCBI Taxonomy" id="908966"/>
    <lineage>
        <taxon>Bacteria</taxon>
        <taxon>Pseudomonadati</taxon>
        <taxon>Bacteroidota</taxon>
        <taxon>Chitinophagia</taxon>
        <taxon>Chitinophagales</taxon>
        <taxon>Chitinophagaceae</taxon>
        <taxon>Parasediminibacterium</taxon>
    </lineage>
</organism>
<comment type="caution">
    <text evidence="1">The sequence shown here is derived from an EMBL/GenBank/DDBJ whole genome shotgun (WGS) entry which is preliminary data.</text>
</comment>
<gene>
    <name evidence="1" type="ORF">ACFOW1_10825</name>
</gene>
<dbReference type="RefSeq" id="WP_379014220.1">
    <property type="nucleotide sequence ID" value="NZ_JBHSDC010000022.1"/>
</dbReference>